<dbReference type="AlphaFoldDB" id="A0A196SIW8"/>
<dbReference type="SUPFAM" id="SSF54001">
    <property type="entry name" value="Cysteine proteinases"/>
    <property type="match status" value="1"/>
</dbReference>
<evidence type="ECO:0000256" key="9">
    <source>
        <dbReference type="SAM" id="Coils"/>
    </source>
</evidence>
<keyword evidence="5 7" id="KW-0378">Hydrolase</keyword>
<dbReference type="GO" id="GO:0016579">
    <property type="term" value="P:protein deubiquitination"/>
    <property type="evidence" value="ECO:0007669"/>
    <property type="project" value="TreeGrafter"/>
</dbReference>
<dbReference type="EMBL" id="LXWW01000052">
    <property type="protein sequence ID" value="OAO16983.1"/>
    <property type="molecule type" value="Genomic_DNA"/>
</dbReference>
<evidence type="ECO:0000256" key="2">
    <source>
        <dbReference type="ARBA" id="ARBA00009326"/>
    </source>
</evidence>
<dbReference type="GO" id="GO:0006511">
    <property type="term" value="P:ubiquitin-dependent protein catabolic process"/>
    <property type="evidence" value="ECO:0007669"/>
    <property type="project" value="UniProtKB-UniRule"/>
</dbReference>
<keyword evidence="4 7" id="KW-0833">Ubl conjugation pathway</keyword>
<keyword evidence="3 7" id="KW-0645">Protease</keyword>
<comment type="similarity">
    <text evidence="2 7 8">Belongs to the peptidase C12 family.</text>
</comment>
<proteinExistence type="inferred from homology"/>
<dbReference type="GO" id="GO:0004843">
    <property type="term" value="F:cysteine-type deubiquitinase activity"/>
    <property type="evidence" value="ECO:0007669"/>
    <property type="project" value="UniProtKB-UniRule"/>
</dbReference>
<dbReference type="InterPro" id="IPR001578">
    <property type="entry name" value="Peptidase_C12_UCH"/>
</dbReference>
<organism evidence="11 12">
    <name type="scientific">Blastocystis sp. subtype 1 (strain ATCC 50177 / NandII)</name>
    <dbReference type="NCBI Taxonomy" id="478820"/>
    <lineage>
        <taxon>Eukaryota</taxon>
        <taxon>Sar</taxon>
        <taxon>Stramenopiles</taxon>
        <taxon>Bigyra</taxon>
        <taxon>Opalozoa</taxon>
        <taxon>Opalinata</taxon>
        <taxon>Blastocystidae</taxon>
        <taxon>Blastocystis</taxon>
    </lineage>
</organism>
<dbReference type="Proteomes" id="UP000078348">
    <property type="component" value="Unassembled WGS sequence"/>
</dbReference>
<dbReference type="InterPro" id="IPR038765">
    <property type="entry name" value="Papain-like_cys_pep_sf"/>
</dbReference>
<dbReference type="PROSITE" id="PS52048">
    <property type="entry name" value="UCH_DOMAIN"/>
    <property type="match status" value="1"/>
</dbReference>
<evidence type="ECO:0000256" key="1">
    <source>
        <dbReference type="ARBA" id="ARBA00000707"/>
    </source>
</evidence>
<feature type="active site" description="Nucleophile" evidence="7">
    <location>
        <position position="87"/>
    </location>
</feature>
<evidence type="ECO:0000256" key="4">
    <source>
        <dbReference type="ARBA" id="ARBA00022786"/>
    </source>
</evidence>
<name>A0A196SIW8_BLAHN</name>
<feature type="domain" description="UCH catalytic" evidence="10">
    <location>
        <begin position="3"/>
        <end position="224"/>
    </location>
</feature>
<dbReference type="InterPro" id="IPR036959">
    <property type="entry name" value="Peptidase_C12_UCH_sf"/>
</dbReference>
<dbReference type="EC" id="3.4.19.12" evidence="8"/>
<dbReference type="PANTHER" id="PTHR10589:SF16">
    <property type="entry name" value="UBIQUITIN CARBOXYL-TERMINAL HYDROLASE ISOZYME L5"/>
    <property type="match status" value="1"/>
</dbReference>
<comment type="catalytic activity">
    <reaction evidence="1 7 8">
        <text>Thiol-dependent hydrolysis of ester, thioester, amide, peptide and isopeptide bonds formed by the C-terminal Gly of ubiquitin (a 76-residue protein attached to proteins as an intracellular targeting signal).</text>
        <dbReference type="EC" id="3.4.19.12"/>
    </reaction>
</comment>
<gene>
    <name evidence="11" type="ORF">AV274_1293</name>
</gene>
<feature type="site" description="Important for enzyme activity" evidence="7">
    <location>
        <position position="175"/>
    </location>
</feature>
<feature type="site" description="Transition state stabilizer" evidence="7">
    <location>
        <position position="81"/>
    </location>
</feature>
<evidence type="ECO:0000256" key="7">
    <source>
        <dbReference type="PROSITE-ProRule" id="PRU01393"/>
    </source>
</evidence>
<feature type="coiled-coil region" evidence="9">
    <location>
        <begin position="228"/>
        <end position="292"/>
    </location>
</feature>
<evidence type="ECO:0000256" key="8">
    <source>
        <dbReference type="RuleBase" id="RU361215"/>
    </source>
</evidence>
<evidence type="ECO:0000313" key="12">
    <source>
        <dbReference type="Proteomes" id="UP000078348"/>
    </source>
</evidence>
<evidence type="ECO:0000256" key="5">
    <source>
        <dbReference type="ARBA" id="ARBA00022801"/>
    </source>
</evidence>
<dbReference type="PRINTS" id="PR00707">
    <property type="entry name" value="UBCTHYDRLASE"/>
</dbReference>
<dbReference type="STRING" id="478820.A0A196SIW8"/>
<keyword evidence="6 7" id="KW-0788">Thiol protease</keyword>
<evidence type="ECO:0000313" key="11">
    <source>
        <dbReference type="EMBL" id="OAO16983.1"/>
    </source>
</evidence>
<dbReference type="OrthoDB" id="1924260at2759"/>
<protein>
    <recommendedName>
        <fullName evidence="8">Ubiquitin carboxyl-terminal hydrolase</fullName>
        <ecNumber evidence="8">3.4.19.12</ecNumber>
    </recommendedName>
</protein>
<evidence type="ECO:0000259" key="10">
    <source>
        <dbReference type="PROSITE" id="PS52048"/>
    </source>
</evidence>
<dbReference type="PANTHER" id="PTHR10589">
    <property type="entry name" value="UBIQUITIN CARBOXYL-TERMINAL HYDROLASE"/>
    <property type="match status" value="1"/>
</dbReference>
<sequence length="384" mass="44337">MDHYIQLESDEAVFTDIIEKLGAKNVQVSCLEVMDKSFLDQYKKIYGAILLFPYTKESQERSIELFQMDPSSIPGLTFVPQVKDNSCGMMAILHVLLNINDSAIVGSRIAGYKDFFEGVTSDIRGESIAQQQDLMEINNNYDMHHPISIDMLDGPKENNHYCAFIPFMKVLYQMDGLLKGPVVLDSFDTEEEYREVLLHTLQNRIQEIVTDNPNTNNVAVLIVHESFMSQYKKELDAEQKQIADLKKQLETNKSPVMEAELSLHEKNVKEIMQKMEEERTRIKERKEDLELQRLNSIPLFHNLLKEYVKDAMKKGTYKEVDYQPMTLIQYDMGSDFEDGTIDEACSVCCLIVVSHPWRKQCFSFTTHRGFFSFLRSSSRCVSNP</sequence>
<dbReference type="Gene3D" id="3.40.532.10">
    <property type="entry name" value="Peptidase C12, ubiquitin carboxyl-terminal hydrolase"/>
    <property type="match status" value="1"/>
</dbReference>
<evidence type="ECO:0000256" key="6">
    <source>
        <dbReference type="ARBA" id="ARBA00022807"/>
    </source>
</evidence>
<keyword evidence="9" id="KW-0175">Coiled coil</keyword>
<evidence type="ECO:0000256" key="3">
    <source>
        <dbReference type="ARBA" id="ARBA00022670"/>
    </source>
</evidence>
<accession>A0A196SIW8</accession>
<dbReference type="Pfam" id="PF01088">
    <property type="entry name" value="Peptidase_C12"/>
    <property type="match status" value="1"/>
</dbReference>
<comment type="caution">
    <text evidence="11">The sequence shown here is derived from an EMBL/GenBank/DDBJ whole genome shotgun (WGS) entry which is preliminary data.</text>
</comment>
<feature type="active site" description="Proton donor" evidence="7">
    <location>
        <position position="160"/>
    </location>
</feature>
<keyword evidence="12" id="KW-1185">Reference proteome</keyword>
<reference evidence="11 12" key="1">
    <citation type="submission" date="2016-05" db="EMBL/GenBank/DDBJ databases">
        <title>Nuclear genome of Blastocystis sp. subtype 1 NandII.</title>
        <authorList>
            <person name="Gentekaki E."/>
            <person name="Curtis B."/>
            <person name="Stairs C."/>
            <person name="Eme L."/>
            <person name="Herman E."/>
            <person name="Klimes V."/>
            <person name="Arias M.C."/>
            <person name="Elias M."/>
            <person name="Hilliou F."/>
            <person name="Klute M."/>
            <person name="Malik S.-B."/>
            <person name="Pightling A."/>
            <person name="Rachubinski R."/>
            <person name="Salas D."/>
            <person name="Schlacht A."/>
            <person name="Suga H."/>
            <person name="Archibald J."/>
            <person name="Ball S.G."/>
            <person name="Clark G."/>
            <person name="Dacks J."/>
            <person name="Van Der Giezen M."/>
            <person name="Tsaousis A."/>
            <person name="Roger A."/>
        </authorList>
    </citation>
    <scope>NUCLEOTIDE SEQUENCE [LARGE SCALE GENOMIC DNA]</scope>
    <source>
        <strain evidence="12">ATCC 50177 / NandII</strain>
    </source>
</reference>
<dbReference type="GO" id="GO:0005737">
    <property type="term" value="C:cytoplasm"/>
    <property type="evidence" value="ECO:0007669"/>
    <property type="project" value="TreeGrafter"/>
</dbReference>